<dbReference type="Proteomes" id="UP001271890">
    <property type="component" value="Unassembled WGS sequence"/>
</dbReference>
<accession>A0ABU4S5P3</accession>
<keyword evidence="2" id="KW-1185">Reference proteome</keyword>
<evidence type="ECO:0000313" key="2">
    <source>
        <dbReference type="Proteomes" id="UP001271890"/>
    </source>
</evidence>
<dbReference type="RefSeq" id="WP_319928977.1">
    <property type="nucleotide sequence ID" value="NZ_VCDN01000014.1"/>
</dbReference>
<dbReference type="EMBL" id="VCDN01000014">
    <property type="protein sequence ID" value="MDX7986532.1"/>
    <property type="molecule type" value="Genomic_DNA"/>
</dbReference>
<proteinExistence type="predicted"/>
<reference evidence="2" key="1">
    <citation type="journal article" date="2024" name="Toxins">
        <title>Genome Sequence Analysis of Native Xenorhabdus Strains Isolated from Entomopathogenic Nematodes in Argentina.</title>
        <authorList>
            <person name="Palma L."/>
            <person name="Frizzo L."/>
            <person name="Kaiser S."/>
            <person name="Berry C."/>
            <person name="Caballero P."/>
            <person name="Bode H.B."/>
            <person name="Del Valle E.E."/>
        </authorList>
    </citation>
    <scope>NUCLEOTIDE SEQUENCE [LARGE SCALE GENOMIC DNA]</scope>
    <source>
        <strain evidence="2">12</strain>
    </source>
</reference>
<protein>
    <recommendedName>
        <fullName evidence="3">Transposase</fullName>
    </recommendedName>
</protein>
<sequence length="60" mass="6713">MKGNNLNKLVYEALFGMDMLDALIENGQHDLRKKSQQSIPSNLNLNIQRMAVEADKGQPA</sequence>
<evidence type="ECO:0008006" key="3">
    <source>
        <dbReference type="Google" id="ProtNLM"/>
    </source>
</evidence>
<gene>
    <name evidence="1" type="ORF">FE392_04165</name>
</gene>
<comment type="caution">
    <text evidence="1">The sequence shown here is derived from an EMBL/GenBank/DDBJ whole genome shotgun (WGS) entry which is preliminary data.</text>
</comment>
<name>A0ABU4S5P3_9GAMM</name>
<evidence type="ECO:0000313" key="1">
    <source>
        <dbReference type="EMBL" id="MDX7986532.1"/>
    </source>
</evidence>
<organism evidence="1 2">
    <name type="scientific">Xenorhabdus santafensis</name>
    <dbReference type="NCBI Taxonomy" id="2582833"/>
    <lineage>
        <taxon>Bacteria</taxon>
        <taxon>Pseudomonadati</taxon>
        <taxon>Pseudomonadota</taxon>
        <taxon>Gammaproteobacteria</taxon>
        <taxon>Enterobacterales</taxon>
        <taxon>Morganellaceae</taxon>
        <taxon>Xenorhabdus</taxon>
    </lineage>
</organism>